<reference evidence="5 6" key="1">
    <citation type="submission" date="2016-10" db="EMBL/GenBank/DDBJ databases">
        <authorList>
            <person name="de Groot N.N."/>
        </authorList>
    </citation>
    <scope>NUCLEOTIDE SEQUENCE [LARGE SCALE GENOMIC DNA]</scope>
    <source>
        <strain evidence="5 6">CGMCC 1.10959</strain>
    </source>
</reference>
<dbReference type="SUPFAM" id="SSF48008">
    <property type="entry name" value="GntR ligand-binding domain-like"/>
    <property type="match status" value="1"/>
</dbReference>
<name>A0A1I7BIL8_9RHOB</name>
<dbReference type="EMBL" id="FPAW01000010">
    <property type="protein sequence ID" value="SFT87015.1"/>
    <property type="molecule type" value="Genomic_DNA"/>
</dbReference>
<feature type="domain" description="HTH gntR-type" evidence="4">
    <location>
        <begin position="9"/>
        <end position="77"/>
    </location>
</feature>
<dbReference type="GO" id="GO:0003677">
    <property type="term" value="F:DNA binding"/>
    <property type="evidence" value="ECO:0007669"/>
    <property type="project" value="UniProtKB-KW"/>
</dbReference>
<proteinExistence type="predicted"/>
<organism evidence="5 6">
    <name type="scientific">Sedimentitalea nanhaiensis</name>
    <dbReference type="NCBI Taxonomy" id="999627"/>
    <lineage>
        <taxon>Bacteria</taxon>
        <taxon>Pseudomonadati</taxon>
        <taxon>Pseudomonadota</taxon>
        <taxon>Alphaproteobacteria</taxon>
        <taxon>Rhodobacterales</taxon>
        <taxon>Paracoccaceae</taxon>
        <taxon>Sedimentitalea</taxon>
    </lineage>
</organism>
<evidence type="ECO:0000256" key="1">
    <source>
        <dbReference type="ARBA" id="ARBA00023015"/>
    </source>
</evidence>
<dbReference type="InterPro" id="IPR036388">
    <property type="entry name" value="WH-like_DNA-bd_sf"/>
</dbReference>
<dbReference type="InterPro" id="IPR036390">
    <property type="entry name" value="WH_DNA-bd_sf"/>
</dbReference>
<protein>
    <submittedName>
        <fullName evidence="5">Transcriptional regulator, GntR family</fullName>
    </submittedName>
</protein>
<dbReference type="SMART" id="SM00345">
    <property type="entry name" value="HTH_GNTR"/>
    <property type="match status" value="1"/>
</dbReference>
<dbReference type="SUPFAM" id="SSF46785">
    <property type="entry name" value="Winged helix' DNA-binding domain"/>
    <property type="match status" value="1"/>
</dbReference>
<dbReference type="AlphaFoldDB" id="A0A1I7BIL8"/>
<evidence type="ECO:0000313" key="6">
    <source>
        <dbReference type="Proteomes" id="UP000182466"/>
    </source>
</evidence>
<evidence type="ECO:0000256" key="2">
    <source>
        <dbReference type="ARBA" id="ARBA00023125"/>
    </source>
</evidence>
<dbReference type="GO" id="GO:0003700">
    <property type="term" value="F:DNA-binding transcription factor activity"/>
    <property type="evidence" value="ECO:0007669"/>
    <property type="project" value="InterPro"/>
</dbReference>
<gene>
    <name evidence="5" type="ORF">SAMN05216236_11085</name>
</gene>
<dbReference type="OrthoDB" id="9028214at2"/>
<dbReference type="InterPro" id="IPR011711">
    <property type="entry name" value="GntR_C"/>
</dbReference>
<dbReference type="PANTHER" id="PTHR43537:SF44">
    <property type="entry name" value="GNTR FAMILY REGULATORY PROTEIN"/>
    <property type="match status" value="1"/>
</dbReference>
<evidence type="ECO:0000313" key="5">
    <source>
        <dbReference type="EMBL" id="SFT87015.1"/>
    </source>
</evidence>
<dbReference type="eggNOG" id="COG2186">
    <property type="taxonomic scope" value="Bacteria"/>
</dbReference>
<dbReference type="STRING" id="999627.SAMN05216236_11085"/>
<keyword evidence="6" id="KW-1185">Reference proteome</keyword>
<dbReference type="Pfam" id="PF07729">
    <property type="entry name" value="FCD"/>
    <property type="match status" value="1"/>
</dbReference>
<dbReference type="PANTHER" id="PTHR43537">
    <property type="entry name" value="TRANSCRIPTIONAL REGULATOR, GNTR FAMILY"/>
    <property type="match status" value="1"/>
</dbReference>
<dbReference type="InterPro" id="IPR000524">
    <property type="entry name" value="Tscrpt_reg_HTH_GntR"/>
</dbReference>
<dbReference type="Gene3D" id="1.20.120.530">
    <property type="entry name" value="GntR ligand-binding domain-like"/>
    <property type="match status" value="1"/>
</dbReference>
<dbReference type="Gene3D" id="1.10.10.10">
    <property type="entry name" value="Winged helix-like DNA-binding domain superfamily/Winged helix DNA-binding domain"/>
    <property type="match status" value="1"/>
</dbReference>
<dbReference type="PROSITE" id="PS50949">
    <property type="entry name" value="HTH_GNTR"/>
    <property type="match status" value="1"/>
</dbReference>
<evidence type="ECO:0000259" key="4">
    <source>
        <dbReference type="PROSITE" id="PS50949"/>
    </source>
</evidence>
<accession>A0A1I7BIL8</accession>
<sequence length="238" mass="25945">MTSRLYPTGAIHARIAHEIGRRIAGGELAEGQMLPKESELQTEFSASRQAVREALKVLGAKGMIHARKRAGTFVRARSFWNMLDPDVLAWHPSHAVPDQVLRELVELRVMVEPLAASLAAGRADDAQICRIEAALTRMGTGLDDPGRFYEADIDFHLAIFAASGNSLVDRLSTIISPLLEASFRQQRKAHGSLNEGYLHHAAVLDAIKRSDAHGAEAAMRLILDRAKAEMSLKAPGAN</sequence>
<evidence type="ECO:0000256" key="3">
    <source>
        <dbReference type="ARBA" id="ARBA00023163"/>
    </source>
</evidence>
<keyword evidence="2" id="KW-0238">DNA-binding</keyword>
<keyword evidence="3" id="KW-0804">Transcription</keyword>
<dbReference type="CDD" id="cd07377">
    <property type="entry name" value="WHTH_GntR"/>
    <property type="match status" value="1"/>
</dbReference>
<dbReference type="PRINTS" id="PR00035">
    <property type="entry name" value="HTHGNTR"/>
</dbReference>
<dbReference type="SMART" id="SM00895">
    <property type="entry name" value="FCD"/>
    <property type="match status" value="1"/>
</dbReference>
<dbReference type="Proteomes" id="UP000182466">
    <property type="component" value="Unassembled WGS sequence"/>
</dbReference>
<dbReference type="RefSeq" id="WP_027264244.1">
    <property type="nucleotide sequence ID" value="NZ_FPAW01000010.1"/>
</dbReference>
<dbReference type="InterPro" id="IPR008920">
    <property type="entry name" value="TF_FadR/GntR_C"/>
</dbReference>
<keyword evidence="1" id="KW-0805">Transcription regulation</keyword>
<dbReference type="Pfam" id="PF00392">
    <property type="entry name" value="GntR"/>
    <property type="match status" value="1"/>
</dbReference>